<keyword evidence="3" id="KW-1003">Cell membrane</keyword>
<feature type="transmembrane region" description="Helical" evidence="7">
    <location>
        <begin position="119"/>
        <end position="140"/>
    </location>
</feature>
<comment type="similarity">
    <text evidence="2">Belongs to the UPF0126 family.</text>
</comment>
<protein>
    <submittedName>
        <fullName evidence="9">Uncharacterized membrane protein YeiH</fullName>
    </submittedName>
</protein>
<evidence type="ECO:0000256" key="5">
    <source>
        <dbReference type="ARBA" id="ARBA00022989"/>
    </source>
</evidence>
<evidence type="ECO:0000256" key="3">
    <source>
        <dbReference type="ARBA" id="ARBA00022475"/>
    </source>
</evidence>
<keyword evidence="6 7" id="KW-0472">Membrane</keyword>
<name>A0A1N6NTH6_9RHOO</name>
<comment type="subcellular location">
    <subcellularLocation>
        <location evidence="1">Cell membrane</location>
        <topology evidence="1">Multi-pass membrane protein</topology>
    </subcellularLocation>
</comment>
<proteinExistence type="inferred from homology"/>
<dbReference type="GO" id="GO:0005886">
    <property type="term" value="C:plasma membrane"/>
    <property type="evidence" value="ECO:0007669"/>
    <property type="project" value="UniProtKB-SubCell"/>
</dbReference>
<feature type="domain" description="Glycine transporter" evidence="8">
    <location>
        <begin position="13"/>
        <end position="83"/>
    </location>
</feature>
<evidence type="ECO:0000256" key="2">
    <source>
        <dbReference type="ARBA" id="ARBA00008193"/>
    </source>
</evidence>
<dbReference type="PANTHER" id="PTHR30506:SF3">
    <property type="entry name" value="UPF0126 INNER MEMBRANE PROTEIN YADS-RELATED"/>
    <property type="match status" value="1"/>
</dbReference>
<keyword evidence="5 7" id="KW-1133">Transmembrane helix</keyword>
<evidence type="ECO:0000313" key="9">
    <source>
        <dbReference type="EMBL" id="SIP95394.1"/>
    </source>
</evidence>
<dbReference type="RefSeq" id="WP_076600450.1">
    <property type="nucleotide sequence ID" value="NZ_FTMD01000001.1"/>
</dbReference>
<dbReference type="Proteomes" id="UP000186819">
    <property type="component" value="Unassembled WGS sequence"/>
</dbReference>
<dbReference type="OrthoDB" id="9791874at2"/>
<dbReference type="InterPro" id="IPR005115">
    <property type="entry name" value="Gly_transporter"/>
</dbReference>
<feature type="transmembrane region" description="Helical" evidence="7">
    <location>
        <begin position="66"/>
        <end position="85"/>
    </location>
</feature>
<feature type="domain" description="Glycine transporter" evidence="8">
    <location>
        <begin position="96"/>
        <end position="167"/>
    </location>
</feature>
<gene>
    <name evidence="9" type="ORF">SAMN05421829_101450</name>
</gene>
<evidence type="ECO:0000259" key="8">
    <source>
        <dbReference type="Pfam" id="PF03458"/>
    </source>
</evidence>
<feature type="transmembrane region" description="Helical" evidence="7">
    <location>
        <begin position="92"/>
        <end position="113"/>
    </location>
</feature>
<keyword evidence="4 7" id="KW-0812">Transmembrane</keyword>
<feature type="transmembrane region" description="Helical" evidence="7">
    <location>
        <begin position="32"/>
        <end position="51"/>
    </location>
</feature>
<feature type="transmembrane region" description="Helical" evidence="7">
    <location>
        <begin position="173"/>
        <end position="197"/>
    </location>
</feature>
<feature type="transmembrane region" description="Helical" evidence="7">
    <location>
        <begin position="147"/>
        <end position="167"/>
    </location>
</feature>
<organism evidence="9 10">
    <name type="scientific">Aromatoleum tolulyticum</name>
    <dbReference type="NCBI Taxonomy" id="34027"/>
    <lineage>
        <taxon>Bacteria</taxon>
        <taxon>Pseudomonadati</taxon>
        <taxon>Pseudomonadota</taxon>
        <taxon>Betaproteobacteria</taxon>
        <taxon>Rhodocyclales</taxon>
        <taxon>Rhodocyclaceae</taxon>
        <taxon>Aromatoleum</taxon>
    </lineage>
</organism>
<dbReference type="EMBL" id="FTMD01000001">
    <property type="protein sequence ID" value="SIP95394.1"/>
    <property type="molecule type" value="Genomic_DNA"/>
</dbReference>
<evidence type="ECO:0000256" key="7">
    <source>
        <dbReference type="SAM" id="Phobius"/>
    </source>
</evidence>
<evidence type="ECO:0000256" key="1">
    <source>
        <dbReference type="ARBA" id="ARBA00004651"/>
    </source>
</evidence>
<sequence>MRPIDTLVYGIGLAGVAAQAAAGVLEAGNKRFDLFGMVVVALAASLGGGSLRDMLLDRQVFWIADQSYLVTALLAALAAFALARVMRLPARLFLLPDAIGLALFTVSGTQAALALDAPWLVASLMGVITGAFGGIVRDVLCNEVPLVFSGALYATASWVGALLLVALSEFEVAHTWAALLAGSVVLAIRLSAMRFGWRLPVFRARM</sequence>
<evidence type="ECO:0000313" key="10">
    <source>
        <dbReference type="Proteomes" id="UP000186819"/>
    </source>
</evidence>
<dbReference type="Pfam" id="PF03458">
    <property type="entry name" value="Gly_transporter"/>
    <property type="match status" value="2"/>
</dbReference>
<accession>A0A1N6NTH6</accession>
<dbReference type="PANTHER" id="PTHR30506">
    <property type="entry name" value="INNER MEMBRANE PROTEIN"/>
    <property type="match status" value="1"/>
</dbReference>
<evidence type="ECO:0000256" key="4">
    <source>
        <dbReference type="ARBA" id="ARBA00022692"/>
    </source>
</evidence>
<keyword evidence="10" id="KW-1185">Reference proteome</keyword>
<dbReference type="AlphaFoldDB" id="A0A1N6NTH6"/>
<feature type="transmembrane region" description="Helical" evidence="7">
    <location>
        <begin position="6"/>
        <end position="25"/>
    </location>
</feature>
<reference evidence="10" key="1">
    <citation type="submission" date="2017-01" db="EMBL/GenBank/DDBJ databases">
        <authorList>
            <person name="Varghese N."/>
            <person name="Submissions S."/>
        </authorList>
    </citation>
    <scope>NUCLEOTIDE SEQUENCE [LARGE SCALE GENOMIC DNA]</scope>
    <source>
        <strain evidence="10">ATCC 51758</strain>
    </source>
</reference>
<evidence type="ECO:0000256" key="6">
    <source>
        <dbReference type="ARBA" id="ARBA00023136"/>
    </source>
</evidence>
<dbReference type="STRING" id="34027.SAMN05421829_101450"/>